<organism evidence="1 2">
    <name type="scientific">Roseofilum acuticapitatum BLCC-M154</name>
    <dbReference type="NCBI Taxonomy" id="3022444"/>
    <lineage>
        <taxon>Bacteria</taxon>
        <taxon>Bacillati</taxon>
        <taxon>Cyanobacteriota</taxon>
        <taxon>Cyanophyceae</taxon>
        <taxon>Desertifilales</taxon>
        <taxon>Desertifilaceae</taxon>
        <taxon>Roseofilum</taxon>
        <taxon>Roseofilum acuticapitatum</taxon>
    </lineage>
</organism>
<accession>A0ABT7AYP5</accession>
<dbReference type="Proteomes" id="UP001235303">
    <property type="component" value="Unassembled WGS sequence"/>
</dbReference>
<protein>
    <submittedName>
        <fullName evidence="1">Uncharacterized protein</fullName>
    </submittedName>
</protein>
<dbReference type="EMBL" id="JAQOSP010000138">
    <property type="protein sequence ID" value="MDJ1172029.1"/>
    <property type="molecule type" value="Genomic_DNA"/>
</dbReference>
<sequence>MADSIIQLLDELPADNLTVKMLNALDFIVPGEWENVIGCDRTIEVATRETDGDRIRAIKNKAIELYNDKSNGYQSAIWFYQTIDKADTALGAAAMANKVGEKIGFLGFLNKLTPKADTTQSVDLCLKLVVELIAYSKLNGLGILNPGQFVAELREHYQDASLMRMATLVAVDGLLPLGPDFLQKVHATLDNQGRSAFEGNPAFSAISGFIPGNDKFGFINDTFNAVEGWMDSLVSSAGLTPQGVFDRVGNFIDFSDDSLDFVAAFLDTATDYYCHTGIQTVSRKLFLDAAQEV</sequence>
<proteinExistence type="predicted"/>
<reference evidence="1 2" key="1">
    <citation type="submission" date="2023-01" db="EMBL/GenBank/DDBJ databases">
        <title>Novel diversity within Roseofilum (Cyanobacteria; Desertifilaceae) from marine benthic mats with descriptions of four novel species.</title>
        <authorList>
            <person name="Wang Y."/>
            <person name="Berthold D.E."/>
            <person name="Hu J."/>
            <person name="Lefler F.W."/>
            <person name="Laughinghouse H.D. IV."/>
        </authorList>
    </citation>
    <scope>NUCLEOTIDE SEQUENCE [LARGE SCALE GENOMIC DNA]</scope>
    <source>
        <strain evidence="1 2">BLCC-M154</strain>
    </source>
</reference>
<dbReference type="RefSeq" id="WP_283755782.1">
    <property type="nucleotide sequence ID" value="NZ_JAQOSP010000138.1"/>
</dbReference>
<name>A0ABT7AYP5_9CYAN</name>
<evidence type="ECO:0000313" key="2">
    <source>
        <dbReference type="Proteomes" id="UP001235303"/>
    </source>
</evidence>
<gene>
    <name evidence="1" type="ORF">PMG71_21595</name>
</gene>
<comment type="caution">
    <text evidence="1">The sequence shown here is derived from an EMBL/GenBank/DDBJ whole genome shotgun (WGS) entry which is preliminary data.</text>
</comment>
<keyword evidence="2" id="KW-1185">Reference proteome</keyword>
<evidence type="ECO:0000313" key="1">
    <source>
        <dbReference type="EMBL" id="MDJ1172029.1"/>
    </source>
</evidence>